<keyword evidence="4" id="KW-1185">Reference proteome</keyword>
<dbReference type="InterPro" id="IPR000836">
    <property type="entry name" value="PRTase_dom"/>
</dbReference>
<dbReference type="Gene3D" id="3.40.50.2020">
    <property type="match status" value="1"/>
</dbReference>
<dbReference type="Proteomes" id="UP000190150">
    <property type="component" value="Unassembled WGS sequence"/>
</dbReference>
<evidence type="ECO:0000256" key="1">
    <source>
        <dbReference type="ARBA" id="ARBA00008007"/>
    </source>
</evidence>
<protein>
    <submittedName>
        <fullName evidence="3">ComF family protein</fullName>
    </submittedName>
</protein>
<dbReference type="InterPro" id="IPR051910">
    <property type="entry name" value="ComF/GntX_DNA_util-trans"/>
</dbReference>
<comment type="similarity">
    <text evidence="1">Belongs to the ComF/GntX family.</text>
</comment>
<dbReference type="PANTHER" id="PTHR47505">
    <property type="entry name" value="DNA UTILIZATION PROTEIN YHGH"/>
    <property type="match status" value="1"/>
</dbReference>
<organism evidence="3 4">
    <name type="scientific">Sphingobacterium nematocida</name>
    <dbReference type="NCBI Taxonomy" id="1513896"/>
    <lineage>
        <taxon>Bacteria</taxon>
        <taxon>Pseudomonadati</taxon>
        <taxon>Bacteroidota</taxon>
        <taxon>Sphingobacteriia</taxon>
        <taxon>Sphingobacteriales</taxon>
        <taxon>Sphingobacteriaceae</taxon>
        <taxon>Sphingobacterium</taxon>
    </lineage>
</organism>
<sequence>MSCDAVLFAQEQVLCMTCRYHLPLTDFHLDADNATARQLWGKLDFQLAMSMLYLSKSSRTERLLHRLKYGNKPQIGVFLGRMYGLTLKNTIAQQQFDMIIAVPIHKKKLRQRGYNQAYQFAKGLSDSLGIFAYEDILERKVYSVSQTKKSRTERYENVKGVFVVSKKSPPLKDRNVLLVDDILTTGATICEAGMVLRNAGAKVSVLTIARA</sequence>
<dbReference type="SUPFAM" id="SSF53271">
    <property type="entry name" value="PRTase-like"/>
    <property type="match status" value="1"/>
</dbReference>
<accession>A0A1T5DJL1</accession>
<feature type="domain" description="Phosphoribosyltransferase" evidence="2">
    <location>
        <begin position="117"/>
        <end position="203"/>
    </location>
</feature>
<reference evidence="4" key="1">
    <citation type="submission" date="2017-02" db="EMBL/GenBank/DDBJ databases">
        <authorList>
            <person name="Varghese N."/>
            <person name="Submissions S."/>
        </authorList>
    </citation>
    <scope>NUCLEOTIDE SEQUENCE [LARGE SCALE GENOMIC DNA]</scope>
    <source>
        <strain evidence="4">DSM 24091</strain>
    </source>
</reference>
<dbReference type="PANTHER" id="PTHR47505:SF1">
    <property type="entry name" value="DNA UTILIZATION PROTEIN YHGH"/>
    <property type="match status" value="1"/>
</dbReference>
<dbReference type="AlphaFoldDB" id="A0A1T5DJL1"/>
<dbReference type="InterPro" id="IPR029057">
    <property type="entry name" value="PRTase-like"/>
</dbReference>
<dbReference type="Pfam" id="PF00156">
    <property type="entry name" value="Pribosyltran"/>
    <property type="match status" value="1"/>
</dbReference>
<dbReference type="STRING" id="1513896.SAMN05660841_02024"/>
<proteinExistence type="inferred from homology"/>
<name>A0A1T5DJL1_9SPHI</name>
<evidence type="ECO:0000313" key="3">
    <source>
        <dbReference type="EMBL" id="SKB71905.1"/>
    </source>
</evidence>
<gene>
    <name evidence="3" type="ORF">SAMN05660841_02024</name>
</gene>
<dbReference type="CDD" id="cd06223">
    <property type="entry name" value="PRTases_typeI"/>
    <property type="match status" value="1"/>
</dbReference>
<evidence type="ECO:0000313" key="4">
    <source>
        <dbReference type="Proteomes" id="UP000190150"/>
    </source>
</evidence>
<evidence type="ECO:0000259" key="2">
    <source>
        <dbReference type="Pfam" id="PF00156"/>
    </source>
</evidence>
<dbReference type="EMBL" id="FUZF01000007">
    <property type="protein sequence ID" value="SKB71905.1"/>
    <property type="molecule type" value="Genomic_DNA"/>
</dbReference>